<dbReference type="PROSITE" id="PS50001">
    <property type="entry name" value="SH2"/>
    <property type="match status" value="1"/>
</dbReference>
<gene>
    <name evidence="7" type="ORF">ACJMK2_008268</name>
</gene>
<dbReference type="PANTHER" id="PTHR15832:SF2">
    <property type="entry name" value="SH2 DOMAIN-CONTAINING PROTEIN"/>
    <property type="match status" value="1"/>
</dbReference>
<feature type="region of interest" description="Disordered" evidence="4">
    <location>
        <begin position="297"/>
        <end position="360"/>
    </location>
</feature>
<dbReference type="PANTHER" id="PTHR15832">
    <property type="entry name" value="SHC (SRC HOMOLOGY DOMAIN C-TERMINAL) ADAPTOR HOMOLOG"/>
    <property type="match status" value="1"/>
</dbReference>
<feature type="region of interest" description="Disordered" evidence="4">
    <location>
        <begin position="528"/>
        <end position="574"/>
    </location>
</feature>
<feature type="compositionally biased region" description="Polar residues" evidence="4">
    <location>
        <begin position="311"/>
        <end position="323"/>
    </location>
</feature>
<evidence type="ECO:0000313" key="8">
    <source>
        <dbReference type="Proteomes" id="UP001634394"/>
    </source>
</evidence>
<reference evidence="7 8" key="1">
    <citation type="submission" date="2024-11" db="EMBL/GenBank/DDBJ databases">
        <title>Chromosome-level genome assembly of the freshwater bivalve Anodonta woodiana.</title>
        <authorList>
            <person name="Chen X."/>
        </authorList>
    </citation>
    <scope>NUCLEOTIDE SEQUENCE [LARGE SCALE GENOMIC DNA]</scope>
    <source>
        <strain evidence="7">MN2024</strain>
        <tissue evidence="7">Gills</tissue>
    </source>
</reference>
<proteinExistence type="predicted"/>
<dbReference type="InterPro" id="IPR036860">
    <property type="entry name" value="SH2_dom_sf"/>
</dbReference>
<dbReference type="Pfam" id="PF00640">
    <property type="entry name" value="PID"/>
    <property type="match status" value="1"/>
</dbReference>
<feature type="domain" description="SH2" evidence="6">
    <location>
        <begin position="627"/>
        <end position="722"/>
    </location>
</feature>
<dbReference type="Gene3D" id="2.30.29.30">
    <property type="entry name" value="Pleckstrin-homology domain (PH domain)/Phosphotyrosine-binding domain (PTB)"/>
    <property type="match status" value="1"/>
</dbReference>
<dbReference type="SUPFAM" id="SSF55550">
    <property type="entry name" value="SH2 domain"/>
    <property type="match status" value="1"/>
</dbReference>
<feature type="compositionally biased region" description="Polar residues" evidence="4">
    <location>
        <begin position="34"/>
        <end position="44"/>
    </location>
</feature>
<evidence type="ECO:0000256" key="2">
    <source>
        <dbReference type="PROSITE-ProRule" id="PRU00191"/>
    </source>
</evidence>
<accession>A0ABD3VLA7</accession>
<dbReference type="Gene3D" id="3.30.505.10">
    <property type="entry name" value="SH2 domain"/>
    <property type="match status" value="1"/>
</dbReference>
<dbReference type="InterPro" id="IPR000980">
    <property type="entry name" value="SH2"/>
</dbReference>
<dbReference type="SUPFAM" id="SSF50729">
    <property type="entry name" value="PH domain-like"/>
    <property type="match status" value="1"/>
</dbReference>
<feature type="compositionally biased region" description="Polar residues" evidence="4">
    <location>
        <begin position="529"/>
        <end position="542"/>
    </location>
</feature>
<evidence type="ECO:0000256" key="1">
    <source>
        <dbReference type="ARBA" id="ARBA00022999"/>
    </source>
</evidence>
<evidence type="ECO:0000259" key="5">
    <source>
        <dbReference type="PROSITE" id="PS01179"/>
    </source>
</evidence>
<feature type="compositionally biased region" description="Low complexity" evidence="4">
    <location>
        <begin position="423"/>
        <end position="432"/>
    </location>
</feature>
<feature type="region of interest" description="Disordered" evidence="4">
    <location>
        <begin position="717"/>
        <end position="743"/>
    </location>
</feature>
<evidence type="ECO:0000313" key="7">
    <source>
        <dbReference type="EMBL" id="KAL3862287.1"/>
    </source>
</evidence>
<dbReference type="SMART" id="SM00462">
    <property type="entry name" value="PTB"/>
    <property type="match status" value="1"/>
</dbReference>
<dbReference type="InterPro" id="IPR011993">
    <property type="entry name" value="PH-like_dom_sf"/>
</dbReference>
<dbReference type="AlphaFoldDB" id="A0ABD3VLA7"/>
<dbReference type="Pfam" id="PF00017">
    <property type="entry name" value="SH2"/>
    <property type="match status" value="1"/>
</dbReference>
<feature type="region of interest" description="Disordered" evidence="4">
    <location>
        <begin position="423"/>
        <end position="510"/>
    </location>
</feature>
<dbReference type="CDD" id="cd13157">
    <property type="entry name" value="PTB_tensin-related"/>
    <property type="match status" value="1"/>
</dbReference>
<keyword evidence="1 2" id="KW-0727">SH2 domain</keyword>
<feature type="compositionally biased region" description="Polar residues" evidence="4">
    <location>
        <begin position="554"/>
        <end position="567"/>
    </location>
</feature>
<feature type="compositionally biased region" description="Basic and acidic residues" evidence="4">
    <location>
        <begin position="10"/>
        <end position="33"/>
    </location>
</feature>
<dbReference type="SMART" id="SM00252">
    <property type="entry name" value="SH2"/>
    <property type="match status" value="1"/>
</dbReference>
<protein>
    <submittedName>
        <fullName evidence="7">Uncharacterized protein</fullName>
    </submittedName>
</protein>
<evidence type="ECO:0000256" key="4">
    <source>
        <dbReference type="SAM" id="MobiDB-lite"/>
    </source>
</evidence>
<dbReference type="InterPro" id="IPR006020">
    <property type="entry name" value="PTB/PI_dom"/>
</dbReference>
<name>A0ABD3VLA7_SINWO</name>
<comment type="caution">
    <text evidence="7">The sequence shown here is derived from an EMBL/GenBank/DDBJ whole genome shotgun (WGS) entry which is preliminary data.</text>
</comment>
<keyword evidence="3" id="KW-0175">Coiled coil</keyword>
<evidence type="ECO:0000259" key="6">
    <source>
        <dbReference type="PROSITE" id="PS50001"/>
    </source>
</evidence>
<organism evidence="7 8">
    <name type="scientific">Sinanodonta woodiana</name>
    <name type="common">Chinese pond mussel</name>
    <name type="synonym">Anodonta woodiana</name>
    <dbReference type="NCBI Taxonomy" id="1069815"/>
    <lineage>
        <taxon>Eukaryota</taxon>
        <taxon>Metazoa</taxon>
        <taxon>Spiralia</taxon>
        <taxon>Lophotrochozoa</taxon>
        <taxon>Mollusca</taxon>
        <taxon>Bivalvia</taxon>
        <taxon>Autobranchia</taxon>
        <taxon>Heteroconchia</taxon>
        <taxon>Palaeoheterodonta</taxon>
        <taxon>Unionida</taxon>
        <taxon>Unionoidea</taxon>
        <taxon>Unionidae</taxon>
        <taxon>Unioninae</taxon>
        <taxon>Sinanodonta</taxon>
    </lineage>
</organism>
<feature type="domain" description="PID" evidence="5">
    <location>
        <begin position="79"/>
        <end position="206"/>
    </location>
</feature>
<dbReference type="PRINTS" id="PR00401">
    <property type="entry name" value="SH2DOMAIN"/>
</dbReference>
<dbReference type="PROSITE" id="PS01179">
    <property type="entry name" value="PID"/>
    <property type="match status" value="1"/>
</dbReference>
<evidence type="ECO:0000256" key="3">
    <source>
        <dbReference type="SAM" id="Coils"/>
    </source>
</evidence>
<dbReference type="Proteomes" id="UP001634394">
    <property type="component" value="Unassembled WGS sequence"/>
</dbReference>
<feature type="coiled-coil region" evidence="3">
    <location>
        <begin position="209"/>
        <end position="272"/>
    </location>
</feature>
<dbReference type="EMBL" id="JBJQND010000011">
    <property type="protein sequence ID" value="KAL3862287.1"/>
    <property type="molecule type" value="Genomic_DNA"/>
</dbReference>
<feature type="region of interest" description="Disordered" evidence="4">
    <location>
        <begin position="1"/>
        <end position="46"/>
    </location>
</feature>
<keyword evidence="8" id="KW-1185">Reference proteome</keyword>
<feature type="compositionally biased region" description="Low complexity" evidence="4">
    <location>
        <begin position="300"/>
        <end position="310"/>
    </location>
</feature>
<sequence>MYLMKAKKQLQQEDERHLQEKREKHGETPRDGKNSTPTHISTKDNAVGFNPDELPDGSCFRPKGVLPNTENGDAAIRLAEYIGSFSVTGTDHIARAEYVQKQLENMRNATESKKVLLVLSLSGVKVCSKSGESVYMAHAMKRISYAACDPEFCQFAFLSREPKGHIDLQFCHAFVTCTPEQAEELNTIIGNAFKMAYAQQRQRHQPTFHELIEQQLAEQKAKFEEYQQEAQRVLQERLTEIATPTPFSEKALQRMEIRRQNSTDELQEKQDKEFVVGKNKVWAKQVAEKVLHRTPLVEPSSMGASQGSSSNRPLSANLNSNRSPYDPSSKRNSTPPHSSPVKHFGALLDSPSKRNSSPQLSAMQNFSVMTIRESLDCDTNNSHRYKGSPVTALKDAIDRSYTNGGFESMDSGFCFKKEEVEFTSSTNTNSTNPESPRPSKIQNRPLPALPADTNGYPNSRISPQLKPWNSFDDDSIPRHTKSPPYYARQRNSQESPKRRPQRPQSEIFLDSKTSLSIYGFQDPGMYTYGSKQTLPNNQTPDSSAFLPEGKKSPKSNQRCDNTQNIKNGLSPPSVMLRYQNDSPFSEQKVSSYATPDEGNQSKQCGLESLMGLDRSHIEDHTLRLSSWYQAGIPRDVALEILQQEEIGSFIVRDSTTHPGCYALSVRVPKFENPTGISHYLVLKTQQGVKLKGLDKEWPNLLALVTHHTVMPEMLPCTLRLPRNSNNPSFKDSDKDDKDEDPDYQRLADFSTMMAALKK</sequence>